<dbReference type="InterPro" id="IPR015424">
    <property type="entry name" value="PyrdxlP-dep_Trfase"/>
</dbReference>
<sequence length="379" mass="42621">MDASTIRTLSPTTHRQEIYIFGNEKKYLNFSSNDYLNIGTNEHLRNSFLEQILKKQNPFTKNLYREALFSSSSSRLLSGNTAPYTRLETFLAKWFEKESALLFNSGYHANLGIITGLMQKGDCIFSDKLNHNSILAGIRQSDADYFRYKHLDCGHLEDLLKKHRSSYKNALIVSESVFSMDGDKASLNDLISLKEKYQCLLMLDEAHGTGVLGENAQGLCTEEKNVLPHIDIVMAALGKALGSQGAFCVADKKIIDKLINHAPTFIFSTALAPIQVLWTEFLLTQNFTHILEQQKKLKKLLSEFSLSSHIVPAVIGENEDAVNMANHLRKKGFFVLPVRPPTVPLHTARLRLSLCADMPKEELARLFSEMEAYECAVNG</sequence>
<feature type="domain" description="Aminotransferase class I/classII large" evidence="4">
    <location>
        <begin position="26"/>
        <end position="366"/>
    </location>
</feature>
<reference evidence="5" key="1">
    <citation type="submission" date="2020-12" db="EMBL/GenBank/DDBJ databases">
        <title>Taurinivorans muris gen. nov., sp. nov., fundamental and realized metabolic niche of a ubiquitous sulfidogenic bacterium in the murine intestine.</title>
        <authorList>
            <person name="Ye H."/>
            <person name="Hanson B.T."/>
            <person name="Loy A."/>
        </authorList>
    </citation>
    <scope>NUCLEOTIDE SEQUENCE</scope>
    <source>
        <strain evidence="5">LT0009</strain>
    </source>
</reference>
<accession>A0ABY5Y0F8</accession>
<dbReference type="SUPFAM" id="SSF53383">
    <property type="entry name" value="PLP-dependent transferases"/>
    <property type="match status" value="1"/>
</dbReference>
<evidence type="ECO:0000313" key="6">
    <source>
        <dbReference type="Proteomes" id="UP001058120"/>
    </source>
</evidence>
<dbReference type="Gene3D" id="3.40.640.10">
    <property type="entry name" value="Type I PLP-dependent aspartate aminotransferase-like (Major domain)"/>
    <property type="match status" value="1"/>
</dbReference>
<evidence type="ECO:0000313" key="5">
    <source>
        <dbReference type="EMBL" id="UWX05669.1"/>
    </source>
</evidence>
<dbReference type="EMBL" id="CP065938">
    <property type="protein sequence ID" value="UWX05669.1"/>
    <property type="molecule type" value="Genomic_DNA"/>
</dbReference>
<evidence type="ECO:0000259" key="4">
    <source>
        <dbReference type="Pfam" id="PF00155"/>
    </source>
</evidence>
<gene>
    <name evidence="5" type="ORF">JBF11_09540</name>
</gene>
<protein>
    <submittedName>
        <fullName evidence="5">8-amino-7-oxononanoate synthase</fullName>
    </submittedName>
</protein>
<keyword evidence="3" id="KW-0663">Pyridoxal phosphate</keyword>
<proteinExistence type="predicted"/>
<dbReference type="Proteomes" id="UP001058120">
    <property type="component" value="Chromosome"/>
</dbReference>
<name>A0ABY5Y0F8_9BACT</name>
<dbReference type="PANTHER" id="PTHR13693">
    <property type="entry name" value="CLASS II AMINOTRANSFERASE/8-AMINO-7-OXONONANOATE SYNTHASE"/>
    <property type="match status" value="1"/>
</dbReference>
<dbReference type="InterPro" id="IPR015421">
    <property type="entry name" value="PyrdxlP-dep_Trfase_major"/>
</dbReference>
<dbReference type="PANTHER" id="PTHR13693:SF100">
    <property type="entry name" value="8-AMINO-7-OXONONANOATE SYNTHASE"/>
    <property type="match status" value="1"/>
</dbReference>
<dbReference type="InterPro" id="IPR004839">
    <property type="entry name" value="Aminotransferase_I/II_large"/>
</dbReference>
<keyword evidence="6" id="KW-1185">Reference proteome</keyword>
<comment type="cofactor">
    <cofactor evidence="1">
        <name>pyridoxal 5'-phosphate</name>
        <dbReference type="ChEBI" id="CHEBI:597326"/>
    </cofactor>
</comment>
<evidence type="ECO:0000256" key="1">
    <source>
        <dbReference type="ARBA" id="ARBA00001933"/>
    </source>
</evidence>
<dbReference type="InterPro" id="IPR015422">
    <property type="entry name" value="PyrdxlP-dep_Trfase_small"/>
</dbReference>
<dbReference type="InterPro" id="IPR050087">
    <property type="entry name" value="AON_synthase_class-II"/>
</dbReference>
<keyword evidence="2" id="KW-0808">Transferase</keyword>
<dbReference type="Pfam" id="PF00155">
    <property type="entry name" value="Aminotran_1_2"/>
    <property type="match status" value="1"/>
</dbReference>
<dbReference type="Gene3D" id="3.90.1150.10">
    <property type="entry name" value="Aspartate Aminotransferase, domain 1"/>
    <property type="match status" value="1"/>
</dbReference>
<evidence type="ECO:0000256" key="3">
    <source>
        <dbReference type="ARBA" id="ARBA00022898"/>
    </source>
</evidence>
<organism evidence="5 6">
    <name type="scientific">Taurinivorans muris</name>
    <dbReference type="NCBI Taxonomy" id="2787751"/>
    <lineage>
        <taxon>Bacteria</taxon>
        <taxon>Pseudomonadati</taxon>
        <taxon>Thermodesulfobacteriota</taxon>
        <taxon>Desulfovibrionia</taxon>
        <taxon>Desulfovibrionales</taxon>
        <taxon>Desulfovibrionaceae</taxon>
        <taxon>Taurinivorans</taxon>
    </lineage>
</organism>
<evidence type="ECO:0000256" key="2">
    <source>
        <dbReference type="ARBA" id="ARBA00022679"/>
    </source>
</evidence>
<dbReference type="RefSeq" id="WP_334315257.1">
    <property type="nucleotide sequence ID" value="NZ_CP065938.1"/>
</dbReference>